<dbReference type="PIRSF" id="PIRSF006278">
    <property type="entry name" value="ACCD_DCysDesulf"/>
    <property type="match status" value="1"/>
</dbReference>
<dbReference type="InterPro" id="IPR027278">
    <property type="entry name" value="ACCD_DCysDesulf"/>
</dbReference>
<evidence type="ECO:0000313" key="7">
    <source>
        <dbReference type="EMBL" id="OWJ69103.1"/>
    </source>
</evidence>
<dbReference type="RefSeq" id="WP_088149091.1">
    <property type="nucleotide sequence ID" value="NZ_NHON01000001.1"/>
</dbReference>
<dbReference type="AlphaFoldDB" id="A0A211ZV13"/>
<dbReference type="GO" id="GO:0019148">
    <property type="term" value="F:D-cysteine desulfhydrase activity"/>
    <property type="evidence" value="ECO:0007669"/>
    <property type="project" value="TreeGrafter"/>
</dbReference>
<evidence type="ECO:0000256" key="2">
    <source>
        <dbReference type="ARBA" id="ARBA00008639"/>
    </source>
</evidence>
<evidence type="ECO:0000259" key="6">
    <source>
        <dbReference type="Pfam" id="PF00291"/>
    </source>
</evidence>
<name>A0A211ZV13_9PROT</name>
<dbReference type="InterPro" id="IPR001926">
    <property type="entry name" value="TrpB-like_PALP"/>
</dbReference>
<evidence type="ECO:0000256" key="3">
    <source>
        <dbReference type="ARBA" id="ARBA00022898"/>
    </source>
</evidence>
<reference evidence="8" key="1">
    <citation type="submission" date="2017-05" db="EMBL/GenBank/DDBJ databases">
        <authorList>
            <person name="Macchi M."/>
            <person name="Festa S."/>
            <person name="Coppotelli B.M."/>
            <person name="Morelli I.S."/>
        </authorList>
    </citation>
    <scope>NUCLEOTIDE SEQUENCE [LARGE SCALE GENOMIC DNA]</scope>
    <source>
        <strain evidence="8">I</strain>
    </source>
</reference>
<dbReference type="SUPFAM" id="SSF53686">
    <property type="entry name" value="Tryptophan synthase beta subunit-like PLP-dependent enzymes"/>
    <property type="match status" value="1"/>
</dbReference>
<comment type="similarity">
    <text evidence="2">Belongs to the ACC deaminase/D-cysteine desulfhydrase family.</text>
</comment>
<gene>
    <name evidence="7" type="ORF">BWR60_00760</name>
</gene>
<dbReference type="PANTHER" id="PTHR43780:SF2">
    <property type="entry name" value="1-AMINOCYCLOPROPANE-1-CARBOXYLATE DEAMINASE-RELATED"/>
    <property type="match status" value="1"/>
</dbReference>
<dbReference type="Gene3D" id="3.40.50.1100">
    <property type="match status" value="2"/>
</dbReference>
<dbReference type="EMBL" id="NHON01000001">
    <property type="protein sequence ID" value="OWJ69103.1"/>
    <property type="molecule type" value="Genomic_DNA"/>
</dbReference>
<dbReference type="InterPro" id="IPR036052">
    <property type="entry name" value="TrpB-like_PALP_sf"/>
</dbReference>
<dbReference type="Proteomes" id="UP000196655">
    <property type="component" value="Unassembled WGS sequence"/>
</dbReference>
<dbReference type="Pfam" id="PF00291">
    <property type="entry name" value="PALP"/>
    <property type="match status" value="1"/>
</dbReference>
<evidence type="ECO:0000256" key="4">
    <source>
        <dbReference type="PIRSR" id="PIRSR006278-1"/>
    </source>
</evidence>
<keyword evidence="3 5" id="KW-0663">Pyridoxal phosphate</keyword>
<comment type="caution">
    <text evidence="7">The sequence shown here is derived from an EMBL/GenBank/DDBJ whole genome shotgun (WGS) entry which is preliminary data.</text>
</comment>
<feature type="active site" description="Nucleophile" evidence="4">
    <location>
        <position position="75"/>
    </location>
</feature>
<organism evidence="7 8">
    <name type="scientific">Inquilinus limosus</name>
    <dbReference type="NCBI Taxonomy" id="171674"/>
    <lineage>
        <taxon>Bacteria</taxon>
        <taxon>Pseudomonadati</taxon>
        <taxon>Pseudomonadota</taxon>
        <taxon>Alphaproteobacteria</taxon>
        <taxon>Rhodospirillales</taxon>
        <taxon>Rhodospirillaceae</taxon>
        <taxon>Inquilinus</taxon>
    </lineage>
</organism>
<evidence type="ECO:0000256" key="5">
    <source>
        <dbReference type="PIRSR" id="PIRSR006278-2"/>
    </source>
</evidence>
<protein>
    <submittedName>
        <fullName evidence="7">Pyridoxal-5'-phosphate-dependent protein</fullName>
    </submittedName>
</protein>
<evidence type="ECO:0000256" key="1">
    <source>
        <dbReference type="ARBA" id="ARBA00001933"/>
    </source>
</evidence>
<sequence>MTPDDFPRVPLGFFPTPIEALPRLGAELGIELSIKRDDYSGFGGGGNKVRKLEFLMAEALADGVEVIITTGGHQSNHARMVAAAACKFGMKAVLVLRGNPPAEYQGNLLLDRLFGAELEFLEPTAYFTQVDPRMEAHAAAARERGQKAQIIPLGGANATGALGYVRAVAEMDAQLRVAGQAAPDVIVVPAGSGGTLAGLHVGARQYWPGTRVIGISVSRDAAWFQQRISSMAADCARLLGWDQAWSPADILIEDGFVGPGYGMPSEGGVAAIHRMARTEGVLLDPVYTGKAVDGLAVLCRNGAIPPGSRVVFVHCGGSPALYPFAKTLVEA</sequence>
<dbReference type="OrthoDB" id="9801249at2"/>
<feature type="modified residue" description="N6-(pyridoxal phosphate)lysine" evidence="5">
    <location>
        <position position="48"/>
    </location>
</feature>
<feature type="domain" description="Tryptophan synthase beta chain-like PALP" evidence="6">
    <location>
        <begin position="11"/>
        <end position="316"/>
    </location>
</feature>
<comment type="cofactor">
    <cofactor evidence="1">
        <name>pyridoxal 5'-phosphate</name>
        <dbReference type="ChEBI" id="CHEBI:597326"/>
    </cofactor>
</comment>
<proteinExistence type="inferred from homology"/>
<keyword evidence="8" id="KW-1185">Reference proteome</keyword>
<accession>A0A211ZV13</accession>
<evidence type="ECO:0000313" key="8">
    <source>
        <dbReference type="Proteomes" id="UP000196655"/>
    </source>
</evidence>
<dbReference type="PANTHER" id="PTHR43780">
    <property type="entry name" value="1-AMINOCYCLOPROPANE-1-CARBOXYLATE DEAMINASE-RELATED"/>
    <property type="match status" value="1"/>
</dbReference>